<name>A0A9P9YVY4_9MUSC</name>
<organism evidence="2 3">
    <name type="scientific">Drosophila gunungcola</name>
    <name type="common">fruit fly</name>
    <dbReference type="NCBI Taxonomy" id="103775"/>
    <lineage>
        <taxon>Eukaryota</taxon>
        <taxon>Metazoa</taxon>
        <taxon>Ecdysozoa</taxon>
        <taxon>Arthropoda</taxon>
        <taxon>Hexapoda</taxon>
        <taxon>Insecta</taxon>
        <taxon>Pterygota</taxon>
        <taxon>Neoptera</taxon>
        <taxon>Endopterygota</taxon>
        <taxon>Diptera</taxon>
        <taxon>Brachycera</taxon>
        <taxon>Muscomorpha</taxon>
        <taxon>Ephydroidea</taxon>
        <taxon>Drosophilidae</taxon>
        <taxon>Drosophila</taxon>
        <taxon>Sophophora</taxon>
    </lineage>
</organism>
<dbReference type="Proteomes" id="UP001059596">
    <property type="component" value="Chromosome 3R"/>
</dbReference>
<evidence type="ECO:0000256" key="1">
    <source>
        <dbReference type="SAM" id="MobiDB-lite"/>
    </source>
</evidence>
<dbReference type="EMBL" id="JAMKOV010000001">
    <property type="protein sequence ID" value="KAI8044170.1"/>
    <property type="molecule type" value="Genomic_DNA"/>
</dbReference>
<evidence type="ECO:0000313" key="3">
    <source>
        <dbReference type="Proteomes" id="UP001059596"/>
    </source>
</evidence>
<feature type="compositionally biased region" description="Basic and acidic residues" evidence="1">
    <location>
        <begin position="35"/>
        <end position="45"/>
    </location>
</feature>
<feature type="region of interest" description="Disordered" evidence="1">
    <location>
        <begin position="1"/>
        <end position="63"/>
    </location>
</feature>
<keyword evidence="3" id="KW-1185">Reference proteome</keyword>
<protein>
    <submittedName>
        <fullName evidence="2">Uncharacterized protein</fullName>
    </submittedName>
</protein>
<comment type="caution">
    <text evidence="2">The sequence shown here is derived from an EMBL/GenBank/DDBJ whole genome shotgun (WGS) entry which is preliminary data.</text>
</comment>
<proteinExistence type="predicted"/>
<sequence length="79" mass="8690">AATPGSSNNNNTTNKNNINNKNSRSKATTTNGRGKTREERLKKQEISLVTGKRGAMRSSDGAKQNVRINQRCWSLLVLC</sequence>
<accession>A0A9P9YVY4</accession>
<reference evidence="2" key="1">
    <citation type="journal article" date="2023" name="Genome Biol. Evol.">
        <title>Long-read-based Genome Assembly of Drosophila gunungcola Reveals Fewer Chemosensory Genes in Flower-breeding Species.</title>
        <authorList>
            <person name="Negi A."/>
            <person name="Liao B.Y."/>
            <person name="Yeh S.D."/>
        </authorList>
    </citation>
    <scope>NUCLEOTIDE SEQUENCE</scope>
    <source>
        <strain evidence="2">Sukarami</strain>
    </source>
</reference>
<feature type="compositionally biased region" description="Low complexity" evidence="1">
    <location>
        <begin position="8"/>
        <end position="22"/>
    </location>
</feature>
<gene>
    <name evidence="2" type="ORF">M5D96_000321</name>
</gene>
<feature type="non-terminal residue" evidence="2">
    <location>
        <position position="79"/>
    </location>
</feature>
<evidence type="ECO:0000313" key="2">
    <source>
        <dbReference type="EMBL" id="KAI8044170.1"/>
    </source>
</evidence>
<dbReference type="AlphaFoldDB" id="A0A9P9YVY4"/>